<evidence type="ECO:0000313" key="15">
    <source>
        <dbReference type="Proteomes" id="UP000657918"/>
    </source>
</evidence>
<dbReference type="Gene3D" id="3.30.40.10">
    <property type="entry name" value="Zinc/RING finger domain, C3HC4 (zinc finger)"/>
    <property type="match status" value="1"/>
</dbReference>
<dbReference type="OrthoDB" id="308383at2759"/>
<evidence type="ECO:0000256" key="8">
    <source>
        <dbReference type="ARBA" id="ARBA00022853"/>
    </source>
</evidence>
<dbReference type="CDD" id="cd20142">
    <property type="entry name" value="PWWP_AtATX1-like"/>
    <property type="match status" value="1"/>
</dbReference>
<feature type="domain" description="Post-SET" evidence="12">
    <location>
        <begin position="1158"/>
        <end position="1174"/>
    </location>
</feature>
<dbReference type="PROSITE" id="PS50868">
    <property type="entry name" value="POST_SET"/>
    <property type="match status" value="1"/>
</dbReference>
<dbReference type="InterPro" id="IPR003888">
    <property type="entry name" value="FYrich_N"/>
</dbReference>
<dbReference type="SMART" id="SM00317">
    <property type="entry name" value="SET"/>
    <property type="match status" value="1"/>
</dbReference>
<feature type="domain" description="SET" evidence="11">
    <location>
        <begin position="1034"/>
        <end position="1152"/>
    </location>
</feature>
<accession>A0A835JHK9</accession>
<dbReference type="Pfam" id="PF05964">
    <property type="entry name" value="FYRN"/>
    <property type="match status" value="1"/>
</dbReference>
<dbReference type="GO" id="GO:0000785">
    <property type="term" value="C:chromatin"/>
    <property type="evidence" value="ECO:0007669"/>
    <property type="project" value="TreeGrafter"/>
</dbReference>
<dbReference type="InterPro" id="IPR034732">
    <property type="entry name" value="EPHD"/>
</dbReference>
<keyword evidence="2" id="KW-0489">Methyltransferase</keyword>
<dbReference type="PANTHER" id="PTHR13793:SF140">
    <property type="entry name" value="HISTONE-LYSINE N-METHYLTRANSFERASE ATX2"/>
    <property type="match status" value="1"/>
</dbReference>
<evidence type="ECO:0000256" key="6">
    <source>
        <dbReference type="ARBA" id="ARBA00022771"/>
    </source>
</evidence>
<organism evidence="14 15">
    <name type="scientific">Salix dunnii</name>
    <dbReference type="NCBI Taxonomy" id="1413687"/>
    <lineage>
        <taxon>Eukaryota</taxon>
        <taxon>Viridiplantae</taxon>
        <taxon>Streptophyta</taxon>
        <taxon>Embryophyta</taxon>
        <taxon>Tracheophyta</taxon>
        <taxon>Spermatophyta</taxon>
        <taxon>Magnoliopsida</taxon>
        <taxon>eudicotyledons</taxon>
        <taxon>Gunneridae</taxon>
        <taxon>Pentapetalae</taxon>
        <taxon>rosids</taxon>
        <taxon>fabids</taxon>
        <taxon>Malpighiales</taxon>
        <taxon>Salicaceae</taxon>
        <taxon>Saliceae</taxon>
        <taxon>Salix</taxon>
    </lineage>
</organism>
<reference evidence="14 15" key="1">
    <citation type="submission" date="2020-10" db="EMBL/GenBank/DDBJ databases">
        <title>Plant Genome Project.</title>
        <authorList>
            <person name="Zhang R.-G."/>
        </authorList>
    </citation>
    <scope>NUCLEOTIDE SEQUENCE [LARGE SCALE GENOMIC DNA]</scope>
    <source>
        <strain evidence="14">FAFU-HL-1</strain>
        <tissue evidence="14">Leaf</tissue>
    </source>
</reference>
<dbReference type="CDD" id="cd10518">
    <property type="entry name" value="SET_SETD1-like"/>
    <property type="match status" value="1"/>
</dbReference>
<dbReference type="InterPro" id="IPR050701">
    <property type="entry name" value="Histone_Mod_Regulator"/>
</dbReference>
<evidence type="ECO:0000256" key="4">
    <source>
        <dbReference type="ARBA" id="ARBA00022691"/>
    </source>
</evidence>
<dbReference type="AlphaFoldDB" id="A0A835JHK9"/>
<comment type="subcellular location">
    <subcellularLocation>
        <location evidence="1">Nucleus</location>
    </subcellularLocation>
</comment>
<dbReference type="InterPro" id="IPR046341">
    <property type="entry name" value="SET_dom_sf"/>
</dbReference>
<dbReference type="EMBL" id="JADGMS010000014">
    <property type="protein sequence ID" value="KAF9669466.1"/>
    <property type="molecule type" value="Genomic_DNA"/>
</dbReference>
<dbReference type="Pfam" id="PF13832">
    <property type="entry name" value="zf-HC5HC2H_2"/>
    <property type="match status" value="1"/>
</dbReference>
<evidence type="ECO:0000259" key="11">
    <source>
        <dbReference type="PROSITE" id="PS50280"/>
    </source>
</evidence>
<keyword evidence="6" id="KW-0863">Zinc-finger</keyword>
<evidence type="ECO:0000256" key="2">
    <source>
        <dbReference type="ARBA" id="ARBA00022603"/>
    </source>
</evidence>
<dbReference type="PROSITE" id="PS51543">
    <property type="entry name" value="FYRC"/>
    <property type="match status" value="1"/>
</dbReference>
<dbReference type="InterPro" id="IPR013083">
    <property type="entry name" value="Znf_RING/FYVE/PHD"/>
</dbReference>
<keyword evidence="15" id="KW-1185">Reference proteome</keyword>
<dbReference type="InterPro" id="IPR003616">
    <property type="entry name" value="Post-SET_dom"/>
</dbReference>
<protein>
    <recommendedName>
        <fullName evidence="16">Histone-lysine N-methyltransferase ATX2</fullName>
    </recommendedName>
</protein>
<dbReference type="SMART" id="SM00542">
    <property type="entry name" value="FYRC"/>
    <property type="match status" value="1"/>
</dbReference>
<keyword evidence="5" id="KW-0479">Metal-binding</keyword>
<dbReference type="Proteomes" id="UP000657918">
    <property type="component" value="Unassembled WGS sequence"/>
</dbReference>
<keyword evidence="7" id="KW-0862">Zinc</keyword>
<dbReference type="SUPFAM" id="SSF82199">
    <property type="entry name" value="SET domain"/>
    <property type="match status" value="1"/>
</dbReference>
<evidence type="ECO:0000256" key="9">
    <source>
        <dbReference type="ARBA" id="ARBA00023242"/>
    </source>
</evidence>
<gene>
    <name evidence="14" type="ORF">SADUNF_Sadunf14G0110500</name>
</gene>
<dbReference type="GO" id="GO:0006357">
    <property type="term" value="P:regulation of transcription by RNA polymerase II"/>
    <property type="evidence" value="ECO:0007669"/>
    <property type="project" value="TreeGrafter"/>
</dbReference>
<dbReference type="GO" id="GO:0008270">
    <property type="term" value="F:zinc ion binding"/>
    <property type="evidence" value="ECO:0007669"/>
    <property type="project" value="UniProtKB-KW"/>
</dbReference>
<dbReference type="Gene3D" id="2.170.270.10">
    <property type="entry name" value="SET domain"/>
    <property type="match status" value="1"/>
</dbReference>
<dbReference type="Pfam" id="PF00856">
    <property type="entry name" value="SET"/>
    <property type="match status" value="1"/>
</dbReference>
<evidence type="ECO:0000259" key="12">
    <source>
        <dbReference type="PROSITE" id="PS50868"/>
    </source>
</evidence>
<dbReference type="GO" id="GO:0008168">
    <property type="term" value="F:methyltransferase activity"/>
    <property type="evidence" value="ECO:0007669"/>
    <property type="project" value="UniProtKB-KW"/>
</dbReference>
<keyword evidence="8" id="KW-0156">Chromatin regulator</keyword>
<dbReference type="InterPro" id="IPR041956">
    <property type="entry name" value="ATX1/2_ePHD"/>
</dbReference>
<dbReference type="GO" id="GO:0048188">
    <property type="term" value="C:Set1C/COMPASS complex"/>
    <property type="evidence" value="ECO:0007669"/>
    <property type="project" value="UniProtKB-ARBA"/>
</dbReference>
<dbReference type="PROSITE" id="PS51805">
    <property type="entry name" value="EPHD"/>
    <property type="match status" value="1"/>
</dbReference>
<dbReference type="Gene3D" id="3.30.160.360">
    <property type="match status" value="1"/>
</dbReference>
<comment type="caution">
    <text evidence="14">The sequence shown here is derived from an EMBL/GenBank/DDBJ whole genome shotgun (WGS) entry which is preliminary data.</text>
</comment>
<evidence type="ECO:0000256" key="7">
    <source>
        <dbReference type="ARBA" id="ARBA00022833"/>
    </source>
</evidence>
<dbReference type="Gene3D" id="2.30.30.140">
    <property type="match status" value="1"/>
</dbReference>
<dbReference type="Pfam" id="PF05965">
    <property type="entry name" value="FYRC"/>
    <property type="match status" value="1"/>
</dbReference>
<dbReference type="CDD" id="cd15662">
    <property type="entry name" value="ePHD_ATX1_2_like"/>
    <property type="match status" value="1"/>
</dbReference>
<dbReference type="SUPFAM" id="SSF63748">
    <property type="entry name" value="Tudor/PWWP/MBT"/>
    <property type="match status" value="1"/>
</dbReference>
<sequence length="1198" mass="135288">MALIHKPQTVDKIHKSPLDFEEGEAGGTPTRYVSLDRVYSAASLRGSSDVMSKKVKARKLLTHHNHHLPRGDHPPTLLQVYSRRPKRPPRPSFFDSLVSRAAENNEVVKSEFCEFEEDSLIELTKEKKRRRMGSNELLRLGVDSNIVLGFDRPRLRDCRNNTNNSNSKIESFKRKKRVSMVTSSDKFSPLPATSKRWVRLNFEGVDPKSFIGLPCKASIRISSFGFVWLFPSLVTFCYTHDRADFYRSTGHWMLNVLSNEKVKFFISREEMERLNLIVCVNSTDGDGYDYNEMVVLAASLDDCQDLEPGDIIWAKLTGLHQISWLLVKENQYAGLERLLIECHAMWPAIVVDEALIGNHKGLSKNVGGRSVSVQFFGTHDFARIKPKQAISFLKGLLSSFHLKCKQPRFTRSLEEAKMYLSEQKLPRRMLQLQNGMKADSCESASSEDEGSTDSGEECIQDGGIQRILARLGTSPYVIGDLQIISLGKIVKDSEHFQDDRFIWPEGYTALRKFTSIKDPNVHMMYKMEVLRDAESKIRPLFRVTSDNGEEIKGSSPAACWDKIYRKIRKMQDGTSNGFSTEGGVGRIHKSGSEMFGFSNPEVRKLIKGLSKSRHSSKLSMCKLSSERYQGIPAGYRPVRVDWKDLDKCNVCHMDEVHARCYGELEPVDGVLWLCNLCRPGAPDSTPPCCLCPVIGGAMKPTTDGRWAHLACAMWIPETCLSDVKRMEPIDGLNRINKDRWKLLCSICGVAYGACIQGLLHDFRVVTADVLSAPSSLPKATNADVIENIRNLSPALLSETVNSLSTTSDSMPHSEKDDIQLSNPCFLEAEFCKGPKTMMFLNNCFEEGWSTKIIECSNNTCRVAYHPLCARAAGLCVELEDEDRLYLLSLDEDDADQCIRLLSFCKKHRQPLNERVVTDERVSRIPRRCSDYIPPCNPSGCARTEPYNYFGRRGRKEPEALAAASLKRLFVENQPYLVGGYSQHESSGCTLASNGLVNSGFSSSLQRLRASQLDAPSNILSMAEKYQHMRQTFRKRLAFGKSGIHGFGIFAKHPHRAGDMVIEYTGELVRPPIADRREHFIYNSLVGAGTYMFRIDDKRVIDATRAGSIAHLINHSCEPNCYSRVISVNGDEHIIIFAKRDIKRREELTYDYRFFSIEEKLACYCGFSRCRGVVNDTEAEEQVAEIYAPRSELTDWKGE</sequence>
<evidence type="ECO:0000256" key="5">
    <source>
        <dbReference type="ARBA" id="ARBA00022723"/>
    </source>
</evidence>
<dbReference type="FunFam" id="2.170.270.10:FF:000040">
    <property type="entry name" value="Histone-lysine N-methyltransferase"/>
    <property type="match status" value="1"/>
</dbReference>
<evidence type="ECO:0000256" key="1">
    <source>
        <dbReference type="ARBA" id="ARBA00004123"/>
    </source>
</evidence>
<evidence type="ECO:0000313" key="14">
    <source>
        <dbReference type="EMBL" id="KAF9669466.1"/>
    </source>
</evidence>
<dbReference type="PANTHER" id="PTHR13793">
    <property type="entry name" value="PHD FINGER PROTEINS"/>
    <property type="match status" value="1"/>
</dbReference>
<feature type="region of interest" description="Disordered" evidence="10">
    <location>
        <begin position="63"/>
        <end position="91"/>
    </location>
</feature>
<dbReference type="InterPro" id="IPR000313">
    <property type="entry name" value="PWWP_dom"/>
</dbReference>
<evidence type="ECO:0000256" key="3">
    <source>
        <dbReference type="ARBA" id="ARBA00022679"/>
    </source>
</evidence>
<dbReference type="InterPro" id="IPR003889">
    <property type="entry name" value="FYrich_C"/>
</dbReference>
<name>A0A835JHK9_9ROSI</name>
<dbReference type="InterPro" id="IPR001214">
    <property type="entry name" value="SET_dom"/>
</dbReference>
<evidence type="ECO:0000256" key="10">
    <source>
        <dbReference type="SAM" id="MobiDB-lite"/>
    </source>
</evidence>
<proteinExistence type="predicted"/>
<dbReference type="SMART" id="SM00541">
    <property type="entry name" value="FYRN"/>
    <property type="match status" value="1"/>
</dbReference>
<dbReference type="PROSITE" id="PS50280">
    <property type="entry name" value="SET"/>
    <property type="match status" value="1"/>
</dbReference>
<keyword evidence="9" id="KW-0539">Nucleus</keyword>
<dbReference type="GO" id="GO:0140993">
    <property type="term" value="F:histone modifying activity"/>
    <property type="evidence" value="ECO:0007669"/>
    <property type="project" value="UniProtKB-ARBA"/>
</dbReference>
<keyword evidence="4" id="KW-0949">S-adenosyl-L-methionine</keyword>
<keyword evidence="3" id="KW-0808">Transferase</keyword>
<dbReference type="GO" id="GO:0032259">
    <property type="term" value="P:methylation"/>
    <property type="evidence" value="ECO:0007669"/>
    <property type="project" value="UniProtKB-KW"/>
</dbReference>
<dbReference type="Pfam" id="PF00855">
    <property type="entry name" value="PWWP"/>
    <property type="match status" value="1"/>
</dbReference>
<evidence type="ECO:0000259" key="13">
    <source>
        <dbReference type="PROSITE" id="PS51805"/>
    </source>
</evidence>
<evidence type="ECO:0008006" key="16">
    <source>
        <dbReference type="Google" id="ProtNLM"/>
    </source>
</evidence>
<feature type="domain" description="PHD-type" evidence="13">
    <location>
        <begin position="685"/>
        <end position="800"/>
    </location>
</feature>
<dbReference type="PROSITE" id="PS51542">
    <property type="entry name" value="FYRN"/>
    <property type="match status" value="1"/>
</dbReference>
<dbReference type="GO" id="GO:0048731">
    <property type="term" value="P:system development"/>
    <property type="evidence" value="ECO:0007669"/>
    <property type="project" value="UniProtKB-ARBA"/>
</dbReference>